<comment type="similarity">
    <text evidence="1">Belongs to the glycosyl hydrolase 25 family.</text>
</comment>
<organism evidence="4 5">
    <name type="scientific">Streptobacillus felis</name>
    <dbReference type="NCBI Taxonomy" id="1384509"/>
    <lineage>
        <taxon>Bacteria</taxon>
        <taxon>Fusobacteriati</taxon>
        <taxon>Fusobacteriota</taxon>
        <taxon>Fusobacteriia</taxon>
        <taxon>Fusobacteriales</taxon>
        <taxon>Leptotrichiaceae</taxon>
        <taxon>Streptobacillus</taxon>
    </lineage>
</organism>
<dbReference type="InterPro" id="IPR002053">
    <property type="entry name" value="Glyco_hydro_25"/>
</dbReference>
<dbReference type="GO" id="GO:0016052">
    <property type="term" value="P:carbohydrate catabolic process"/>
    <property type="evidence" value="ECO:0007669"/>
    <property type="project" value="TreeGrafter"/>
</dbReference>
<dbReference type="OrthoDB" id="9802228at2"/>
<evidence type="ECO:0000313" key="4">
    <source>
        <dbReference type="EMBL" id="NYV27503.1"/>
    </source>
</evidence>
<dbReference type="InterPro" id="IPR017853">
    <property type="entry name" value="GH"/>
</dbReference>
<keyword evidence="5" id="KW-1185">Reference proteome</keyword>
<dbReference type="GO" id="GO:0003796">
    <property type="term" value="F:lysozyme activity"/>
    <property type="evidence" value="ECO:0007669"/>
    <property type="project" value="InterPro"/>
</dbReference>
<proteinExistence type="inferred from homology"/>
<keyword evidence="3" id="KW-0326">Glycosidase</keyword>
<keyword evidence="2 4" id="KW-0378">Hydrolase</keyword>
<dbReference type="EMBL" id="JABMKT010000004">
    <property type="protein sequence ID" value="NYV27503.1"/>
    <property type="molecule type" value="Genomic_DNA"/>
</dbReference>
<comment type="caution">
    <text evidence="4">The sequence shown here is derived from an EMBL/GenBank/DDBJ whole genome shotgun (WGS) entry which is preliminary data.</text>
</comment>
<dbReference type="PROSITE" id="PS51904">
    <property type="entry name" value="GLYCOSYL_HYDROL_F25_2"/>
    <property type="match status" value="1"/>
</dbReference>
<evidence type="ECO:0000256" key="1">
    <source>
        <dbReference type="ARBA" id="ARBA00010646"/>
    </source>
</evidence>
<gene>
    <name evidence="4" type="ORF">HP397_01500</name>
</gene>
<evidence type="ECO:0000313" key="5">
    <source>
        <dbReference type="Proteomes" id="UP000526184"/>
    </source>
</evidence>
<name>A0A7Z0TBL5_9FUSO</name>
<evidence type="ECO:0000256" key="2">
    <source>
        <dbReference type="ARBA" id="ARBA00022801"/>
    </source>
</evidence>
<dbReference type="SMART" id="SM00641">
    <property type="entry name" value="Glyco_25"/>
    <property type="match status" value="1"/>
</dbReference>
<sequence length="232" mass="27761">MKKIIMGLILLTFLGGLAWYLELSGHLYHNHILSQKYDIHGIDISHHQVRLNWSQIDKRYKFVFMKATEGKDHLDRDFFYNWNRAQLTGFRVGAYHFFSMLSTGEEQAKFYISKVPIVDSAFPPIVDLEIPTKYPKEVVNKELKDLIDILEMHYKKRVIIYVTRHTYGAYIENEFLNNPIWIRNIKWYPSQERWDFWQYSNRGRVKGISGFTDRNAFRGEDIDNFINNNRIK</sequence>
<protein>
    <submittedName>
        <fullName evidence="4">Glycoside hydrolase</fullName>
    </submittedName>
</protein>
<dbReference type="SUPFAM" id="SSF51445">
    <property type="entry name" value="(Trans)glycosidases"/>
    <property type="match status" value="1"/>
</dbReference>
<evidence type="ECO:0000256" key="3">
    <source>
        <dbReference type="ARBA" id="ARBA00023295"/>
    </source>
</evidence>
<dbReference type="Proteomes" id="UP000526184">
    <property type="component" value="Unassembled WGS sequence"/>
</dbReference>
<dbReference type="GO" id="GO:0009253">
    <property type="term" value="P:peptidoglycan catabolic process"/>
    <property type="evidence" value="ECO:0007669"/>
    <property type="project" value="InterPro"/>
</dbReference>
<dbReference type="RefSeq" id="WP_067320408.1">
    <property type="nucleotide sequence ID" value="NZ_CBCRWS010000018.1"/>
</dbReference>
<accession>A0A7Z0TBL5</accession>
<dbReference type="AlphaFoldDB" id="A0A7Z0TBL5"/>
<dbReference type="PANTHER" id="PTHR34135">
    <property type="entry name" value="LYSOZYME"/>
    <property type="match status" value="1"/>
</dbReference>
<dbReference type="GO" id="GO:0016998">
    <property type="term" value="P:cell wall macromolecule catabolic process"/>
    <property type="evidence" value="ECO:0007669"/>
    <property type="project" value="InterPro"/>
</dbReference>
<dbReference type="InterPro" id="IPR018077">
    <property type="entry name" value="Glyco_hydro_fam25_subgr"/>
</dbReference>
<reference evidence="4 5" key="1">
    <citation type="submission" date="2020-05" db="EMBL/GenBank/DDBJ databases">
        <title>Streptobacillus felis strain LHL191014123.</title>
        <authorList>
            <person name="Fawzy A."/>
            <person name="Rau J."/>
            <person name="Risse K."/>
            <person name="Schauerte N."/>
            <person name="Geiger C."/>
            <person name="Blom J."/>
            <person name="Imirzalioglu C."/>
            <person name="Falgenhauer J."/>
            <person name="Bach A."/>
            <person name="Herden C."/>
            <person name="Eisenberg T."/>
        </authorList>
    </citation>
    <scope>NUCLEOTIDE SEQUENCE [LARGE SCALE GENOMIC DNA]</scope>
    <source>
        <strain evidence="4 5">LHL191014123</strain>
    </source>
</reference>
<dbReference type="Pfam" id="PF01183">
    <property type="entry name" value="Glyco_hydro_25"/>
    <property type="match status" value="1"/>
</dbReference>
<dbReference type="PANTHER" id="PTHR34135:SF2">
    <property type="entry name" value="LYSOZYME"/>
    <property type="match status" value="1"/>
</dbReference>
<dbReference type="Gene3D" id="3.20.20.80">
    <property type="entry name" value="Glycosidases"/>
    <property type="match status" value="1"/>
</dbReference>